<name>A0ABT4BB91_9ACTN</name>
<dbReference type="RefSeq" id="WP_267568328.1">
    <property type="nucleotide sequence ID" value="NZ_JAPNTZ010000017.1"/>
</dbReference>
<organism evidence="4 5">
    <name type="scientific">Paractinoplanes pyxinae</name>
    <dbReference type="NCBI Taxonomy" id="2997416"/>
    <lineage>
        <taxon>Bacteria</taxon>
        <taxon>Bacillati</taxon>
        <taxon>Actinomycetota</taxon>
        <taxon>Actinomycetes</taxon>
        <taxon>Micromonosporales</taxon>
        <taxon>Micromonosporaceae</taxon>
        <taxon>Paractinoplanes</taxon>
    </lineage>
</organism>
<evidence type="ECO:0000313" key="5">
    <source>
        <dbReference type="Proteomes" id="UP001151002"/>
    </source>
</evidence>
<reference evidence="4" key="1">
    <citation type="submission" date="2022-11" db="EMBL/GenBank/DDBJ databases">
        <authorList>
            <person name="Somphong A."/>
            <person name="Phongsopitanun W."/>
        </authorList>
    </citation>
    <scope>NUCLEOTIDE SEQUENCE</scope>
    <source>
        <strain evidence="4">Pm04-4</strain>
    </source>
</reference>
<feature type="transmembrane region" description="Helical" evidence="2">
    <location>
        <begin position="21"/>
        <end position="43"/>
    </location>
</feature>
<keyword evidence="2" id="KW-0472">Membrane</keyword>
<gene>
    <name evidence="4" type="ORF">OWR29_37845</name>
</gene>
<evidence type="ECO:0000259" key="3">
    <source>
        <dbReference type="SMART" id="SM00894"/>
    </source>
</evidence>
<dbReference type="InterPro" id="IPR008613">
    <property type="entry name" value="Excalibur_Ca-bd_domain"/>
</dbReference>
<evidence type="ECO:0000256" key="2">
    <source>
        <dbReference type="SAM" id="Phobius"/>
    </source>
</evidence>
<evidence type="ECO:0000313" key="4">
    <source>
        <dbReference type="EMBL" id="MCY1143794.1"/>
    </source>
</evidence>
<feature type="compositionally biased region" description="Basic and acidic residues" evidence="1">
    <location>
        <begin position="154"/>
        <end position="174"/>
    </location>
</feature>
<accession>A0ABT4BB91</accession>
<feature type="compositionally biased region" description="Low complexity" evidence="1">
    <location>
        <begin position="82"/>
        <end position="110"/>
    </location>
</feature>
<sequence>MTNEPRPWQQPVKKNNNTVALVAFGAIALSLLVCGGVFVGQIFTGSPDPKPTTAAPRNLAALPTTEAVEAPAETVPTAEVLATPTATPSRTPTSKPAPTRTTSKPTVKPTTKTKKPKPRPTTKKPKPRKTTKAPTSVYYKNCSAVRAAGAAPIHRGDPGYGRHLDRDGDGIGCE</sequence>
<dbReference type="Proteomes" id="UP001151002">
    <property type="component" value="Unassembled WGS sequence"/>
</dbReference>
<dbReference type="Pfam" id="PF05901">
    <property type="entry name" value="Excalibur"/>
    <property type="match status" value="1"/>
</dbReference>
<feature type="domain" description="Excalibur calcium-binding" evidence="3">
    <location>
        <begin position="138"/>
        <end position="174"/>
    </location>
</feature>
<keyword evidence="2" id="KW-0812">Transmembrane</keyword>
<feature type="region of interest" description="Disordered" evidence="1">
    <location>
        <begin position="150"/>
        <end position="174"/>
    </location>
</feature>
<comment type="caution">
    <text evidence="4">The sequence shown here is derived from an EMBL/GenBank/DDBJ whole genome shotgun (WGS) entry which is preliminary data.</text>
</comment>
<feature type="region of interest" description="Disordered" evidence="1">
    <location>
        <begin position="65"/>
        <end position="138"/>
    </location>
</feature>
<evidence type="ECO:0000256" key="1">
    <source>
        <dbReference type="SAM" id="MobiDB-lite"/>
    </source>
</evidence>
<protein>
    <submittedName>
        <fullName evidence="4">Excalibur calcium-binding domain-containing protein</fullName>
    </submittedName>
</protein>
<dbReference type="EMBL" id="JAPNTZ010000017">
    <property type="protein sequence ID" value="MCY1143794.1"/>
    <property type="molecule type" value="Genomic_DNA"/>
</dbReference>
<keyword evidence="2" id="KW-1133">Transmembrane helix</keyword>
<dbReference type="SMART" id="SM00894">
    <property type="entry name" value="Excalibur"/>
    <property type="match status" value="1"/>
</dbReference>
<feature type="compositionally biased region" description="Basic residues" evidence="1">
    <location>
        <begin position="111"/>
        <end position="131"/>
    </location>
</feature>
<keyword evidence="5" id="KW-1185">Reference proteome</keyword>
<proteinExistence type="predicted"/>